<dbReference type="EMBL" id="JAHIBW010000026">
    <property type="protein sequence ID" value="KAG7297564.1"/>
    <property type="molecule type" value="Genomic_DNA"/>
</dbReference>
<evidence type="ECO:0000313" key="1">
    <source>
        <dbReference type="EMBL" id="KAG7297564.1"/>
    </source>
</evidence>
<comment type="caution">
    <text evidence="1">The sequence shown here is derived from an EMBL/GenBank/DDBJ whole genome shotgun (WGS) entry which is preliminary data.</text>
</comment>
<proteinExistence type="predicted"/>
<keyword evidence="2" id="KW-1185">Reference proteome</keyword>
<dbReference type="Proteomes" id="UP000823941">
    <property type="component" value="Chromosome 26"/>
</dbReference>
<protein>
    <submittedName>
        <fullName evidence="1">Uncharacterized protein</fullName>
    </submittedName>
</protein>
<sequence>MLSENLEEVLATLKNDSDMAIDNGVITLEDTIIETEEGSDNIASKKEQVSVTDLVVTKNIKESLVTEKENSMLSGELDRVGALKTKPPEVMETNDVNETKQPSEDDVIEVKVENEVISITDDEDVVMLERDADNSMSGDGIALSNKIKVQNSSESELLATLKHLTTQSANKHHPDRMKVVVGVDKLQLLLGNGW</sequence>
<evidence type="ECO:0000313" key="2">
    <source>
        <dbReference type="Proteomes" id="UP000823941"/>
    </source>
</evidence>
<reference evidence="1 2" key="1">
    <citation type="submission" date="2021-06" db="EMBL/GenBank/DDBJ databases">
        <title>A haploid diamondback moth (Plutella xylostella L.) genome assembly resolves 31 chromosomes and identifies a diamide resistance mutation.</title>
        <authorList>
            <person name="Ward C.M."/>
            <person name="Perry K.D."/>
            <person name="Baker G."/>
            <person name="Powis K."/>
            <person name="Heckel D.G."/>
            <person name="Baxter S.W."/>
        </authorList>
    </citation>
    <scope>NUCLEOTIDE SEQUENCE [LARGE SCALE GENOMIC DNA]</scope>
    <source>
        <strain evidence="1 2">LV</strain>
        <tissue evidence="1">Single pupa</tissue>
    </source>
</reference>
<gene>
    <name evidence="1" type="ORF">JYU34_019605</name>
</gene>
<name>A0ABQ7PXE0_PLUXY</name>
<accession>A0ABQ7PXE0</accession>
<organism evidence="1 2">
    <name type="scientific">Plutella xylostella</name>
    <name type="common">Diamondback moth</name>
    <name type="synonym">Plutella maculipennis</name>
    <dbReference type="NCBI Taxonomy" id="51655"/>
    <lineage>
        <taxon>Eukaryota</taxon>
        <taxon>Metazoa</taxon>
        <taxon>Ecdysozoa</taxon>
        <taxon>Arthropoda</taxon>
        <taxon>Hexapoda</taxon>
        <taxon>Insecta</taxon>
        <taxon>Pterygota</taxon>
        <taxon>Neoptera</taxon>
        <taxon>Endopterygota</taxon>
        <taxon>Lepidoptera</taxon>
        <taxon>Glossata</taxon>
        <taxon>Ditrysia</taxon>
        <taxon>Yponomeutoidea</taxon>
        <taxon>Plutellidae</taxon>
        <taxon>Plutella</taxon>
    </lineage>
</organism>